<sequence>MTGILQPFDHAPQESLVGLGTTKVWPPMKGRSIHRSDVESTLRVLKIYNHVCIQCVCSMASERIAHGAHSNGMRYLKWVISFMQESHGQGRTGMTSFPSTPATSQAFSAGTRSPLGAASLAQLTIGKRSIAIPRMPL</sequence>
<organism evidence="1 2">
    <name type="scientific">Aureliella helgolandensis</name>
    <dbReference type="NCBI Taxonomy" id="2527968"/>
    <lineage>
        <taxon>Bacteria</taxon>
        <taxon>Pseudomonadati</taxon>
        <taxon>Planctomycetota</taxon>
        <taxon>Planctomycetia</taxon>
        <taxon>Pirellulales</taxon>
        <taxon>Pirellulaceae</taxon>
        <taxon>Aureliella</taxon>
    </lineage>
</organism>
<accession>A0A518G8P4</accession>
<evidence type="ECO:0000313" key="1">
    <source>
        <dbReference type="EMBL" id="QDV24952.1"/>
    </source>
</evidence>
<dbReference type="AlphaFoldDB" id="A0A518G8P4"/>
<proteinExistence type="predicted"/>
<reference evidence="1 2" key="1">
    <citation type="submission" date="2019-02" db="EMBL/GenBank/DDBJ databases">
        <title>Deep-cultivation of Planctomycetes and their phenomic and genomic characterization uncovers novel biology.</title>
        <authorList>
            <person name="Wiegand S."/>
            <person name="Jogler M."/>
            <person name="Boedeker C."/>
            <person name="Pinto D."/>
            <person name="Vollmers J."/>
            <person name="Rivas-Marin E."/>
            <person name="Kohn T."/>
            <person name="Peeters S.H."/>
            <person name="Heuer A."/>
            <person name="Rast P."/>
            <person name="Oberbeckmann S."/>
            <person name="Bunk B."/>
            <person name="Jeske O."/>
            <person name="Meyerdierks A."/>
            <person name="Storesund J.E."/>
            <person name="Kallscheuer N."/>
            <person name="Luecker S."/>
            <person name="Lage O.M."/>
            <person name="Pohl T."/>
            <person name="Merkel B.J."/>
            <person name="Hornburger P."/>
            <person name="Mueller R.-W."/>
            <person name="Bruemmer F."/>
            <person name="Labrenz M."/>
            <person name="Spormann A.M."/>
            <person name="Op den Camp H."/>
            <person name="Overmann J."/>
            <person name="Amann R."/>
            <person name="Jetten M.S.M."/>
            <person name="Mascher T."/>
            <person name="Medema M.H."/>
            <person name="Devos D.P."/>
            <person name="Kaster A.-K."/>
            <person name="Ovreas L."/>
            <person name="Rohde M."/>
            <person name="Galperin M.Y."/>
            <person name="Jogler C."/>
        </authorList>
    </citation>
    <scope>NUCLEOTIDE SEQUENCE [LARGE SCALE GENOMIC DNA]</scope>
    <source>
        <strain evidence="1 2">Q31a</strain>
    </source>
</reference>
<protein>
    <submittedName>
        <fullName evidence="1">Uncharacterized protein</fullName>
    </submittedName>
</protein>
<gene>
    <name evidence="1" type="ORF">Q31a_32740</name>
</gene>
<keyword evidence="2" id="KW-1185">Reference proteome</keyword>
<dbReference type="EMBL" id="CP036298">
    <property type="protein sequence ID" value="QDV24952.1"/>
    <property type="molecule type" value="Genomic_DNA"/>
</dbReference>
<name>A0A518G8P4_9BACT</name>
<dbReference type="KEGG" id="ahel:Q31a_32740"/>
<evidence type="ECO:0000313" key="2">
    <source>
        <dbReference type="Proteomes" id="UP000318017"/>
    </source>
</evidence>
<dbReference type="Proteomes" id="UP000318017">
    <property type="component" value="Chromosome"/>
</dbReference>